<dbReference type="InterPro" id="IPR014710">
    <property type="entry name" value="RmlC-like_jellyroll"/>
</dbReference>
<keyword evidence="2" id="KW-0407">Ion channel</keyword>
<dbReference type="EMBL" id="JBEDUW010000007">
    <property type="protein sequence ID" value="KAK9913311.1"/>
    <property type="molecule type" value="Genomic_DNA"/>
</dbReference>
<keyword evidence="1" id="KW-0813">Transport</keyword>
<dbReference type="Proteomes" id="UP001457282">
    <property type="component" value="Unassembled WGS sequence"/>
</dbReference>
<comment type="caution">
    <text evidence="4">The sequence shown here is derived from an EMBL/GenBank/DDBJ whole genome shotgun (WGS) entry which is preliminary data.</text>
</comment>
<dbReference type="InterPro" id="IPR018490">
    <property type="entry name" value="cNMP-bd_dom_sf"/>
</dbReference>
<dbReference type="PANTHER" id="PTHR45651">
    <property type="entry name" value="CYCLIC NUCLEOTIDE-GATED ION CHANNEL 15-RELATED-RELATED"/>
    <property type="match status" value="1"/>
</dbReference>
<feature type="domain" description="Cyclic nucleotide-binding" evidence="3">
    <location>
        <begin position="300"/>
        <end position="369"/>
    </location>
</feature>
<proteinExistence type="predicted"/>
<dbReference type="InterPro" id="IPR000595">
    <property type="entry name" value="cNMP-bd_dom"/>
</dbReference>
<dbReference type="PANTHER" id="PTHR45651:SF68">
    <property type="entry name" value="ION TRANSPORT DOMAIN-CONTAINING PROTEIN"/>
    <property type="match status" value="1"/>
</dbReference>
<protein>
    <recommendedName>
        <fullName evidence="3">Cyclic nucleotide-binding domain-containing protein</fullName>
    </recommendedName>
</protein>
<keyword evidence="1" id="KW-1071">Ligand-gated ion channel</keyword>
<evidence type="ECO:0000256" key="2">
    <source>
        <dbReference type="ARBA" id="ARBA00023303"/>
    </source>
</evidence>
<feature type="domain" description="Cyclic nucleotide-binding" evidence="3">
    <location>
        <begin position="741"/>
        <end position="853"/>
    </location>
</feature>
<dbReference type="PROSITE" id="PS50042">
    <property type="entry name" value="CNMP_BINDING_3"/>
    <property type="match status" value="4"/>
</dbReference>
<feature type="domain" description="Cyclic nucleotide-binding" evidence="3">
    <location>
        <begin position="588"/>
        <end position="656"/>
    </location>
</feature>
<evidence type="ECO:0000313" key="4">
    <source>
        <dbReference type="EMBL" id="KAK9913311.1"/>
    </source>
</evidence>
<evidence type="ECO:0000256" key="1">
    <source>
        <dbReference type="ARBA" id="ARBA00023286"/>
    </source>
</evidence>
<keyword evidence="1" id="KW-0406">Ion transport</keyword>
<evidence type="ECO:0000259" key="3">
    <source>
        <dbReference type="PROSITE" id="PS50042"/>
    </source>
</evidence>
<dbReference type="CDD" id="cd00038">
    <property type="entry name" value="CAP_ED"/>
    <property type="match status" value="2"/>
</dbReference>
<gene>
    <name evidence="4" type="ORF">M0R45_037131</name>
</gene>
<organism evidence="4 5">
    <name type="scientific">Rubus argutus</name>
    <name type="common">Southern blackberry</name>
    <dbReference type="NCBI Taxonomy" id="59490"/>
    <lineage>
        <taxon>Eukaryota</taxon>
        <taxon>Viridiplantae</taxon>
        <taxon>Streptophyta</taxon>
        <taxon>Embryophyta</taxon>
        <taxon>Tracheophyta</taxon>
        <taxon>Spermatophyta</taxon>
        <taxon>Magnoliopsida</taxon>
        <taxon>eudicotyledons</taxon>
        <taxon>Gunneridae</taxon>
        <taxon>Pentapetalae</taxon>
        <taxon>rosids</taxon>
        <taxon>fabids</taxon>
        <taxon>Rosales</taxon>
        <taxon>Rosaceae</taxon>
        <taxon>Rosoideae</taxon>
        <taxon>Rosoideae incertae sedis</taxon>
        <taxon>Rubus</taxon>
    </lineage>
</organism>
<dbReference type="GO" id="GO:0034220">
    <property type="term" value="P:monoatomic ion transmembrane transport"/>
    <property type="evidence" value="ECO:0007669"/>
    <property type="project" value="UniProtKB-KW"/>
</dbReference>
<dbReference type="GO" id="GO:0016020">
    <property type="term" value="C:membrane"/>
    <property type="evidence" value="ECO:0007669"/>
    <property type="project" value="UniProtKB-SubCell"/>
</dbReference>
<dbReference type="AlphaFoldDB" id="A0AAW1W1Z5"/>
<accession>A0AAW1W1Z5</accession>
<feature type="domain" description="Cyclic nucleotide-binding" evidence="3">
    <location>
        <begin position="443"/>
        <end position="508"/>
    </location>
</feature>
<dbReference type="SUPFAM" id="SSF51206">
    <property type="entry name" value="cAMP-binding domain-like"/>
    <property type="match status" value="5"/>
</dbReference>
<dbReference type="Gene3D" id="2.60.120.10">
    <property type="entry name" value="Jelly Rolls"/>
    <property type="match status" value="5"/>
</dbReference>
<keyword evidence="5" id="KW-1185">Reference proteome</keyword>
<evidence type="ECO:0000313" key="5">
    <source>
        <dbReference type="Proteomes" id="UP001457282"/>
    </source>
</evidence>
<reference evidence="4 5" key="1">
    <citation type="journal article" date="2023" name="G3 (Bethesda)">
        <title>A chromosome-length genome assembly and annotation of blackberry (Rubus argutus, cv. 'Hillquist').</title>
        <authorList>
            <person name="Bruna T."/>
            <person name="Aryal R."/>
            <person name="Dudchenko O."/>
            <person name="Sargent D.J."/>
            <person name="Mead D."/>
            <person name="Buti M."/>
            <person name="Cavallini A."/>
            <person name="Hytonen T."/>
            <person name="Andres J."/>
            <person name="Pham M."/>
            <person name="Weisz D."/>
            <person name="Mascagni F."/>
            <person name="Usai G."/>
            <person name="Natali L."/>
            <person name="Bassil N."/>
            <person name="Fernandez G.E."/>
            <person name="Lomsadze A."/>
            <person name="Armour M."/>
            <person name="Olukolu B."/>
            <person name="Poorten T."/>
            <person name="Britton C."/>
            <person name="Davik J."/>
            <person name="Ashrafi H."/>
            <person name="Aiden E.L."/>
            <person name="Borodovsky M."/>
            <person name="Worthington M."/>
        </authorList>
    </citation>
    <scope>NUCLEOTIDE SEQUENCE [LARGE SCALE GENOMIC DNA]</scope>
    <source>
        <strain evidence="4">PI 553951</strain>
    </source>
</reference>
<sequence>MDGRDWEAPKMAVLATNPAVHVGRSPTRRSWLRKPDPPWLFWVGLDLSHFIKQTTLPINNEAKLSTTFDRLATLKKVPKLEYMDETILEKFSTRLIPTRYNDVSSYIIEGELDKMFLIVSGLVSITSIKGGEKVYRYSGNYWGDELFEWALHPSRAYNHSLPKLDVCVEAVGDVEVRILKANVLIRLILELKFLRETGDDDINLFVQKKKTHMRLDTEHGKEEETRKASIEKKKGREVEWCLTKNGVPSSKQSEIMEKVLGKLEEIKDVDMQNILSILPSDLQDYLKSCVPLNRLKKVPLLKNLGEDVLTEISEYIVPKKYTKDEIIIQEKEPLQMMIFIVEGNIIIKKRDFPSTLKRSAGEAYGEKLLSWPEWTSFPTLPVATDSVKADGDVEALVLMARDMEDVGWKFRSYFSSKKITHLINDELQHFESARVTMLRKVPKLETMDTQVLQAISEKLKPMSCKAYTNIIREGKPLHKMVFVTEGYISLKKDGAWTNKKLRQGEFYGGELLDWVLDRSFPAIVPISSHGVWVDFNIDVLVLTAKDLGDVVSNFKSHFSNEIISPTDDSSLDLCATVGLTWLKKGPSIFRHMDEEVLKVISKHLELMSCNVDTYIIRENNPLEYMLIFIDGSSMSIKSSRRPNKWGLHNIGQLYGEELVHWVTNWAAHATFPEKLPLSTSNVKLSIDDTGNARVLVLWADDLKSIVSQFRSQFINQTTLPIDSEWQLSTFDPLATLKKVPLLADMDQKQLEKIRDSLIPKRYNDMSPYIIEGEFDKMFLIESGLVSITSIVSVEKVYRYSGNYCGDELLKRALHPSRASKSIVWVEAVGEVEALVIEADDLIRLVSEFNHSRV</sequence>
<name>A0AAW1W1Z5_RUBAR</name>